<gene>
    <name evidence="1" type="ORF">H9726_02510</name>
</gene>
<evidence type="ECO:0000313" key="2">
    <source>
        <dbReference type="Proteomes" id="UP000824025"/>
    </source>
</evidence>
<accession>A0A9D2IHK5</accession>
<protein>
    <recommendedName>
        <fullName evidence="3">Ig-like domain-containing protein</fullName>
    </recommendedName>
</protein>
<sequence>MNPSPPENNIGPTSRATFVSKAVVGKEYGLPEASTYDMLDGAADFASNDKNAIRITAPGGTVTELAPTDTSFVPQETGTYTIEYTACDAQGVAGIAEQYGLEVLAEVPDIEIRAEGENRTTVAVGKTFFLAPASAHSALSLLPESSIDCFVSVKKDGEIVLQRTSAETAAECMLAEEGEYEIVYEGIDHIGTVFSRTDTILCRNEPDITYEPLPENIFIDTPFDMPAVSARYNGADHPVETWITTPYGETEQITEATYTPAYNGDYVLTYRSYFGEDEYAEEVIEFKVGISASDLFYSIKNGEIASNTDAPEYSVPFNGVKLTGYGDGSSVGFTNVIDASTLTKEQPLVEFQVTPQTAGEPEFKKLFVYLTDITDPSNKITIEIINSQWDNRWAYIKASGDDGTLLGIWYDGVPDENGNYPILDNFNGGTQIRNSFAGVPYLDVKAKIFKIYYDNEEKALYTEDHYNKQSLIIDLDNPAHVGGGREWGGFKSGQVQISFAFSEVVSSSANILVKSIAGQEMGSLSLTDSTAPAISLDTLGNETAPVAGVGMRYRVPVPAAFDMIDGRIEEISISIVHEDGTAYQAQGGYFVPDKAGTYVITYTCRDRSANVAVREYELECLRQVDPITIEYDGEVVGRVSVGEDIFVPEATASGGSGNKTLATYLSFNSRVLDVQPGYTYRADRAGTYVLYSIAEDYLGQRTVITHEIEAGVAEKPIQEECSLPDAMIDGESYLLPERIAYDYNFGEDEEGFMAAGEIYCLYDGQKTPIGADRVFVPRVKNSGDTVTIVYRSYNEAGETLYKYPVTVVKPEYITDYFLKDGVSTQMTEEYVSFGAEKSGASFSFINPISSGSAELSFNVDPQANAFDYFDVWFTDAENKSNAFFVRIKKRPMNENGNYYQTSYASINGTGRDMEISGSYYGNSRLVFRISYADSTKELYSYSDEKIGAVEYTASGTRFSGFEGKVYVKVVFGNVTGEANLQMIRIMNQSVYGQEGEAFIDRTPPSVSINGIYSYSAEIGSDVRVYSASVTDVIDVNAKITVSVTDPNGNVLWEKSAAEDNFFRAETYGIYRIRYTATDKSGRSFSYPVMIQVEDVVPPEVTVGRLEKTVYAAGESVLIPDVTVQDNHDETPDIFLFVKTPLNQLIPVEAGGEYLPPEEGRYTLIVIARDGDYSYTIDRQTFTAVE</sequence>
<reference evidence="1" key="2">
    <citation type="submission" date="2021-04" db="EMBL/GenBank/DDBJ databases">
        <authorList>
            <person name="Gilroy R."/>
        </authorList>
    </citation>
    <scope>NUCLEOTIDE SEQUENCE</scope>
    <source>
        <strain evidence="1">CHK192-19661</strain>
    </source>
</reference>
<comment type="caution">
    <text evidence="1">The sequence shown here is derived from an EMBL/GenBank/DDBJ whole genome shotgun (WGS) entry which is preliminary data.</text>
</comment>
<name>A0A9D2IHK5_9FIRM</name>
<evidence type="ECO:0000313" key="1">
    <source>
        <dbReference type="EMBL" id="HIZ09340.1"/>
    </source>
</evidence>
<organism evidence="1 2">
    <name type="scientific">Candidatus Borkfalkia avicola</name>
    <dbReference type="NCBI Taxonomy" id="2838503"/>
    <lineage>
        <taxon>Bacteria</taxon>
        <taxon>Bacillati</taxon>
        <taxon>Bacillota</taxon>
        <taxon>Clostridia</taxon>
        <taxon>Christensenellales</taxon>
        <taxon>Christensenellaceae</taxon>
        <taxon>Candidatus Borkfalkia</taxon>
    </lineage>
</organism>
<dbReference type="Proteomes" id="UP000824025">
    <property type="component" value="Unassembled WGS sequence"/>
</dbReference>
<dbReference type="AlphaFoldDB" id="A0A9D2IHK5"/>
<evidence type="ECO:0008006" key="3">
    <source>
        <dbReference type="Google" id="ProtNLM"/>
    </source>
</evidence>
<reference evidence="1" key="1">
    <citation type="journal article" date="2021" name="PeerJ">
        <title>Extensive microbial diversity within the chicken gut microbiome revealed by metagenomics and culture.</title>
        <authorList>
            <person name="Gilroy R."/>
            <person name="Ravi A."/>
            <person name="Getino M."/>
            <person name="Pursley I."/>
            <person name="Horton D.L."/>
            <person name="Alikhan N.F."/>
            <person name="Baker D."/>
            <person name="Gharbi K."/>
            <person name="Hall N."/>
            <person name="Watson M."/>
            <person name="Adriaenssens E.M."/>
            <person name="Foster-Nyarko E."/>
            <person name="Jarju S."/>
            <person name="Secka A."/>
            <person name="Antonio M."/>
            <person name="Oren A."/>
            <person name="Chaudhuri R.R."/>
            <person name="La Ragione R."/>
            <person name="Hildebrand F."/>
            <person name="Pallen M.J."/>
        </authorList>
    </citation>
    <scope>NUCLEOTIDE SEQUENCE</scope>
    <source>
        <strain evidence="1">CHK192-19661</strain>
    </source>
</reference>
<proteinExistence type="predicted"/>
<dbReference type="EMBL" id="DXCF01000013">
    <property type="protein sequence ID" value="HIZ09340.1"/>
    <property type="molecule type" value="Genomic_DNA"/>
</dbReference>